<comment type="caution">
    <text evidence="2">The sequence shown here is derived from an EMBL/GenBank/DDBJ whole genome shotgun (WGS) entry which is preliminary data.</text>
</comment>
<dbReference type="VEuPathDB" id="FungiDB:EMCG_04032"/>
<dbReference type="EMBL" id="LCZI01001311">
    <property type="protein sequence ID" value="KKZ61315.1"/>
    <property type="molecule type" value="Genomic_DNA"/>
</dbReference>
<evidence type="ECO:0000313" key="3">
    <source>
        <dbReference type="Proteomes" id="UP000034164"/>
    </source>
</evidence>
<evidence type="ECO:0000313" key="2">
    <source>
        <dbReference type="EMBL" id="KKZ61315.1"/>
    </source>
</evidence>
<accession>A0A0G2HUA3</accession>
<protein>
    <submittedName>
        <fullName evidence="2">Uncharacterized protein</fullName>
    </submittedName>
</protein>
<feature type="region of interest" description="Disordered" evidence="1">
    <location>
        <begin position="35"/>
        <end position="61"/>
    </location>
</feature>
<name>A0A0G2HUA3_9EURO</name>
<dbReference type="AlphaFoldDB" id="A0A0G2HUA3"/>
<evidence type="ECO:0000256" key="1">
    <source>
        <dbReference type="SAM" id="MobiDB-lite"/>
    </source>
</evidence>
<organism evidence="2 3">
    <name type="scientific">[Emmonsia] crescens</name>
    <dbReference type="NCBI Taxonomy" id="73230"/>
    <lineage>
        <taxon>Eukaryota</taxon>
        <taxon>Fungi</taxon>
        <taxon>Dikarya</taxon>
        <taxon>Ascomycota</taxon>
        <taxon>Pezizomycotina</taxon>
        <taxon>Eurotiomycetes</taxon>
        <taxon>Eurotiomycetidae</taxon>
        <taxon>Onygenales</taxon>
        <taxon>Ajellomycetaceae</taxon>
        <taxon>Emergomyces</taxon>
    </lineage>
</organism>
<gene>
    <name evidence="2" type="ORF">EMCG_04032</name>
</gene>
<sequence>MAERDAGDSLQAKILKEQSSPFPWDISGMVIHKTKRQARGPLAKAKAARGEVLRSHNSTLR</sequence>
<proteinExistence type="predicted"/>
<dbReference type="Proteomes" id="UP000034164">
    <property type="component" value="Unassembled WGS sequence"/>
</dbReference>
<reference evidence="3" key="1">
    <citation type="journal article" date="2015" name="PLoS Genet.">
        <title>The dynamic genome and transcriptome of the human fungal pathogen Blastomyces and close relative Emmonsia.</title>
        <authorList>
            <person name="Munoz J.F."/>
            <person name="Gauthier G.M."/>
            <person name="Desjardins C.A."/>
            <person name="Gallo J.E."/>
            <person name="Holder J."/>
            <person name="Sullivan T.D."/>
            <person name="Marty A.J."/>
            <person name="Carmen J.C."/>
            <person name="Chen Z."/>
            <person name="Ding L."/>
            <person name="Gujja S."/>
            <person name="Magrini V."/>
            <person name="Misas E."/>
            <person name="Mitreva M."/>
            <person name="Priest M."/>
            <person name="Saif S."/>
            <person name="Whiston E.A."/>
            <person name="Young S."/>
            <person name="Zeng Q."/>
            <person name="Goldman W.E."/>
            <person name="Mardis E.R."/>
            <person name="Taylor J.W."/>
            <person name="McEwen J.G."/>
            <person name="Clay O.K."/>
            <person name="Klein B.S."/>
            <person name="Cuomo C.A."/>
        </authorList>
    </citation>
    <scope>NUCLEOTIDE SEQUENCE [LARGE SCALE GENOMIC DNA]</scope>
    <source>
        <strain evidence="3">UAMH 3008</strain>
    </source>
</reference>